<dbReference type="VEuPathDB" id="FungiDB:KRP22_5209"/>
<dbReference type="VEuPathDB" id="FungiDB:KRP23_5830"/>
<proteinExistence type="predicted"/>
<name>H3GJ98_PHYRM</name>
<reference evidence="2" key="2">
    <citation type="submission" date="2015-06" db="UniProtKB">
        <authorList>
            <consortium name="EnsemblProtists"/>
        </authorList>
    </citation>
    <scope>IDENTIFICATION</scope>
    <source>
        <strain evidence="2">Pr102</strain>
    </source>
</reference>
<dbReference type="InParanoid" id="H3GJ98"/>
<reference evidence="3" key="1">
    <citation type="journal article" date="2006" name="Science">
        <title>Phytophthora genome sequences uncover evolutionary origins and mechanisms of pathogenesis.</title>
        <authorList>
            <person name="Tyler B.M."/>
            <person name="Tripathy S."/>
            <person name="Zhang X."/>
            <person name="Dehal P."/>
            <person name="Jiang R.H."/>
            <person name="Aerts A."/>
            <person name="Arredondo F.D."/>
            <person name="Baxter L."/>
            <person name="Bensasson D."/>
            <person name="Beynon J.L."/>
            <person name="Chapman J."/>
            <person name="Damasceno C.M."/>
            <person name="Dorrance A.E."/>
            <person name="Dou D."/>
            <person name="Dickerman A.W."/>
            <person name="Dubchak I.L."/>
            <person name="Garbelotto M."/>
            <person name="Gijzen M."/>
            <person name="Gordon S.G."/>
            <person name="Govers F."/>
            <person name="Grunwald N.J."/>
            <person name="Huang W."/>
            <person name="Ivors K.L."/>
            <person name="Jones R.W."/>
            <person name="Kamoun S."/>
            <person name="Krampis K."/>
            <person name="Lamour K.H."/>
            <person name="Lee M.K."/>
            <person name="McDonald W.H."/>
            <person name="Medina M."/>
            <person name="Meijer H.J."/>
            <person name="Nordberg E.K."/>
            <person name="Maclean D.J."/>
            <person name="Ospina-Giraldo M.D."/>
            <person name="Morris P.F."/>
            <person name="Phuntumart V."/>
            <person name="Putnam N.H."/>
            <person name="Rash S."/>
            <person name="Rose J.K."/>
            <person name="Sakihama Y."/>
            <person name="Salamov A.A."/>
            <person name="Savidor A."/>
            <person name="Scheuring C.F."/>
            <person name="Smith B.M."/>
            <person name="Sobral B.W."/>
            <person name="Terry A."/>
            <person name="Torto-Alalibo T.A."/>
            <person name="Win J."/>
            <person name="Xu Z."/>
            <person name="Zhang H."/>
            <person name="Grigoriev I.V."/>
            <person name="Rokhsar D.S."/>
            <person name="Boore J.L."/>
        </authorList>
    </citation>
    <scope>NUCLEOTIDE SEQUENCE [LARGE SCALE GENOMIC DNA]</scope>
    <source>
        <strain evidence="3">Pr102</strain>
    </source>
</reference>
<feature type="compositionally biased region" description="Basic residues" evidence="1">
    <location>
        <begin position="32"/>
        <end position="46"/>
    </location>
</feature>
<accession>H3GJ98</accession>
<keyword evidence="3" id="KW-1185">Reference proteome</keyword>
<dbReference type="Proteomes" id="UP000005238">
    <property type="component" value="Unassembled WGS sequence"/>
</dbReference>
<organism evidence="2 3">
    <name type="scientific">Phytophthora ramorum</name>
    <name type="common">Sudden oak death agent</name>
    <dbReference type="NCBI Taxonomy" id="164328"/>
    <lineage>
        <taxon>Eukaryota</taxon>
        <taxon>Sar</taxon>
        <taxon>Stramenopiles</taxon>
        <taxon>Oomycota</taxon>
        <taxon>Peronosporomycetes</taxon>
        <taxon>Peronosporales</taxon>
        <taxon>Peronosporaceae</taxon>
        <taxon>Phytophthora</taxon>
    </lineage>
</organism>
<evidence type="ECO:0000313" key="3">
    <source>
        <dbReference type="Proteomes" id="UP000005238"/>
    </source>
</evidence>
<feature type="region of interest" description="Disordered" evidence="1">
    <location>
        <begin position="1"/>
        <end position="64"/>
    </location>
</feature>
<dbReference type="EMBL" id="DS566013">
    <property type="status" value="NOT_ANNOTATED_CDS"/>
    <property type="molecule type" value="Genomic_DNA"/>
</dbReference>
<evidence type="ECO:0000256" key="1">
    <source>
        <dbReference type="SAM" id="MobiDB-lite"/>
    </source>
</evidence>
<dbReference type="OMA" id="CAPERPI"/>
<feature type="compositionally biased region" description="Basic residues" evidence="1">
    <location>
        <begin position="1"/>
        <end position="12"/>
    </location>
</feature>
<protein>
    <submittedName>
        <fullName evidence="2">Uncharacterized protein</fullName>
    </submittedName>
</protein>
<sequence>MKTRRAHRRKLRFSSAKDAAPVATVKAEHAPKRPVKRRKRQHHSRHVSPVPSSTARHPNGLPTATWSNIQERFAAAKSLGEITRTTLQFFKEHEELQGLAAVPVFPIFVPASEIYRMKGIARVLRRSCAEEEKDLRRAPRTGRYAIWVGVIKRARWGEVRRRTRGGYFLYYGKAAMIQHLAEMKSNSAQVMLNFRQSCSSRVATAVEEDSFLVKAFEDQASLENWPCLVTATACFLALLFQRDYQVLVALPDMSDRLIEAKKFIGASVPGSARNESPYSDVQRRMYDVVSVLEGCNLILTSASADKSLESPLDSTGKGYQRKHIRFNYDIFTDLSVLLTTSHPKTLQWNGNSNHEELFVGTSVSPLHCRLSTIGVLAKA</sequence>
<dbReference type="eggNOG" id="ENOG502SFRT">
    <property type="taxonomic scope" value="Eukaryota"/>
</dbReference>
<dbReference type="EnsemblProtists" id="Phyra76217">
    <property type="protein sequence ID" value="Phyra76217"/>
    <property type="gene ID" value="Phyra76217"/>
</dbReference>
<evidence type="ECO:0000313" key="2">
    <source>
        <dbReference type="EnsemblProtists" id="Phyra76217"/>
    </source>
</evidence>
<dbReference type="HOGENOM" id="CLU_050618_0_0_1"/>
<dbReference type="AlphaFoldDB" id="H3GJ98"/>